<sequence length="135" mass="13579">MVRKFVAASMSAAALLLPVSAAAVIAAPAAVAAPAAPSAGELQGTMQAALNGSGAALESGDASRIGAVKTRIAAIPGYSWSITGGVSVDGDVANATLDSRLGDYSYPIPVTFKYVDGSWKVSRETEDLLVSYASM</sequence>
<proteinExistence type="inferred from homology"/>
<accession>A0ABS1M3E3</accession>
<protein>
    <recommendedName>
        <fullName evidence="4">Low molecular weight antigen MTB12-like C-terminal domain-containing protein</fullName>
    </recommendedName>
</protein>
<dbReference type="EMBL" id="JAERRJ010000003">
    <property type="protein sequence ID" value="MBL1074695.1"/>
    <property type="molecule type" value="Genomic_DNA"/>
</dbReference>
<evidence type="ECO:0000313" key="5">
    <source>
        <dbReference type="EMBL" id="MBL1074695.1"/>
    </source>
</evidence>
<feature type="domain" description="Low molecular weight antigen MTB12-like C-terminal" evidence="4">
    <location>
        <begin position="36"/>
        <end position="133"/>
    </location>
</feature>
<organism evidence="5 6">
    <name type="scientific">Nocardia acididurans</name>
    <dbReference type="NCBI Taxonomy" id="2802282"/>
    <lineage>
        <taxon>Bacteria</taxon>
        <taxon>Bacillati</taxon>
        <taxon>Actinomycetota</taxon>
        <taxon>Actinomycetes</taxon>
        <taxon>Mycobacteriales</taxon>
        <taxon>Nocardiaceae</taxon>
        <taxon>Nocardia</taxon>
    </lineage>
</organism>
<comment type="caution">
    <text evidence="5">The sequence shown here is derived from an EMBL/GenBank/DDBJ whole genome shotgun (WGS) entry which is preliminary data.</text>
</comment>
<evidence type="ECO:0000313" key="6">
    <source>
        <dbReference type="Proteomes" id="UP000602198"/>
    </source>
</evidence>
<keyword evidence="1 3" id="KW-0732">Signal</keyword>
<feature type="chain" id="PRO_5045755694" description="Low molecular weight antigen MTB12-like C-terminal domain-containing protein" evidence="3">
    <location>
        <begin position="33"/>
        <end position="135"/>
    </location>
</feature>
<dbReference type="Proteomes" id="UP000602198">
    <property type="component" value="Unassembled WGS sequence"/>
</dbReference>
<dbReference type="InterPro" id="IPR058644">
    <property type="entry name" value="Mtb12-like_C"/>
</dbReference>
<evidence type="ECO:0000256" key="1">
    <source>
        <dbReference type="ARBA" id="ARBA00022729"/>
    </source>
</evidence>
<evidence type="ECO:0000256" key="2">
    <source>
        <dbReference type="ARBA" id="ARBA00093774"/>
    </source>
</evidence>
<name>A0ABS1M3E3_9NOCA</name>
<evidence type="ECO:0000259" key="4">
    <source>
        <dbReference type="Pfam" id="PF26580"/>
    </source>
</evidence>
<dbReference type="Pfam" id="PF26580">
    <property type="entry name" value="Mtb12_C"/>
    <property type="match status" value="1"/>
</dbReference>
<feature type="signal peptide" evidence="3">
    <location>
        <begin position="1"/>
        <end position="32"/>
    </location>
</feature>
<keyword evidence="6" id="KW-1185">Reference proteome</keyword>
<dbReference type="RefSeq" id="WP_201945852.1">
    <property type="nucleotide sequence ID" value="NZ_JAERRJ010000003.1"/>
</dbReference>
<comment type="similarity">
    <text evidence="2">Belongs to the MTB12 family.</text>
</comment>
<gene>
    <name evidence="5" type="ORF">JK358_09825</name>
</gene>
<evidence type="ECO:0000256" key="3">
    <source>
        <dbReference type="SAM" id="SignalP"/>
    </source>
</evidence>
<reference evidence="5 6" key="1">
    <citation type="submission" date="2021-01" db="EMBL/GenBank/DDBJ databases">
        <title>WGS of actinomycetes isolated from Thailand.</title>
        <authorList>
            <person name="Thawai C."/>
        </authorList>
    </citation>
    <scope>NUCLEOTIDE SEQUENCE [LARGE SCALE GENOMIC DNA]</scope>
    <source>
        <strain evidence="5 6">LPG 2</strain>
    </source>
</reference>